<dbReference type="EMBL" id="KT725776">
    <property type="protein sequence ID" value="ALV83506.1"/>
    <property type="molecule type" value="Genomic_DNA"/>
</dbReference>
<evidence type="ECO:0000313" key="2">
    <source>
        <dbReference type="Proteomes" id="UP000260420"/>
    </source>
</evidence>
<reference evidence="1 2" key="1">
    <citation type="journal article" date="2016" name="Genome Announc.">
        <title>Genome Sequence of Bacillus cereus Phage vB_BceS-MY192.</title>
        <authorList>
            <person name="Yang Y."/>
            <person name="Zhan L."/>
            <person name="Chen J."/>
            <person name="Zhang Y."/>
            <person name="Sun Y."/>
            <person name="Yang Z."/>
            <person name="Jiang L."/>
            <person name="Zhu H."/>
            <person name="Zhang Y."/>
            <person name="Lu Y."/>
            <person name="Mei L."/>
        </authorList>
    </citation>
    <scope>NUCLEOTIDE SEQUENCE [LARGE SCALE GENOMIC DNA]</scope>
</reference>
<protein>
    <submittedName>
        <fullName evidence="1">Uncharacterized protein</fullName>
    </submittedName>
</protein>
<evidence type="ECO:0000313" key="1">
    <source>
        <dbReference type="EMBL" id="ALV83506.1"/>
    </source>
</evidence>
<name>A0A0U3U934_9CAUD</name>
<keyword evidence="2" id="KW-1185">Reference proteome</keyword>
<dbReference type="Proteomes" id="UP000260420">
    <property type="component" value="Segment"/>
</dbReference>
<dbReference type="KEGG" id="vg:55599502"/>
<accession>A0A0U3U934</accession>
<dbReference type="RefSeq" id="YP_009830088.1">
    <property type="nucleotide sequence ID" value="NC_048633.1"/>
</dbReference>
<organism evidence="1 2">
    <name type="scientific">Bacillus phage vB_BceS-MY192</name>
    <dbReference type="NCBI Taxonomy" id="1759525"/>
    <lineage>
        <taxon>Viruses</taxon>
        <taxon>Duplodnaviria</taxon>
        <taxon>Heunggongvirae</taxon>
        <taxon>Uroviricota</taxon>
        <taxon>Caudoviricetes</taxon>
        <taxon>Hubeivirus</taxon>
        <taxon>Hubeivirus MY192</taxon>
    </lineage>
</organism>
<proteinExistence type="predicted"/>
<dbReference type="GeneID" id="55599502"/>
<sequence>MMLGIYNMLQDSGISQADINQMDLVLFFKTLAYKKKQEDKKVVRTANQAPDWL</sequence>